<evidence type="ECO:0000313" key="4">
    <source>
        <dbReference type="Proteomes" id="UP000232533"/>
    </source>
</evidence>
<reference evidence="1 3" key="2">
    <citation type="submission" date="2016-09" db="EMBL/GenBank/DDBJ databases">
        <title>Genome Sequence of Salegentibacter salarius,Isolated from a Marine Solar Saltern of the Yellow Sea in South Korea.</title>
        <authorList>
            <person name="Zheng Q."/>
            <person name="Liu Y."/>
        </authorList>
    </citation>
    <scope>NUCLEOTIDE SEQUENCE [LARGE SCALE GENOMIC DNA]</scope>
    <source>
        <strain evidence="1 3">KCTC 12974</strain>
    </source>
</reference>
<dbReference type="OrthoDB" id="9782855at2"/>
<evidence type="ECO:0000313" key="2">
    <source>
        <dbReference type="EMBL" id="PKD21222.1"/>
    </source>
</evidence>
<organism evidence="2 4">
    <name type="scientific">Salegentibacter salarius</name>
    <dbReference type="NCBI Taxonomy" id="435906"/>
    <lineage>
        <taxon>Bacteria</taxon>
        <taxon>Pseudomonadati</taxon>
        <taxon>Bacteroidota</taxon>
        <taxon>Flavobacteriia</taxon>
        <taxon>Flavobacteriales</taxon>
        <taxon>Flavobacteriaceae</taxon>
        <taxon>Salegentibacter</taxon>
    </lineage>
</organism>
<dbReference type="InterPro" id="IPR050723">
    <property type="entry name" value="CFA/CMAS"/>
</dbReference>
<accession>A0A2N0U2J3</accession>
<keyword evidence="3" id="KW-1185">Reference proteome</keyword>
<dbReference type="EMBL" id="LKTR01000004">
    <property type="protein sequence ID" value="PKD21222.1"/>
    <property type="molecule type" value="Genomic_DNA"/>
</dbReference>
<dbReference type="EMBL" id="MJBR01000002">
    <property type="protein sequence ID" value="OEY73761.1"/>
    <property type="molecule type" value="Genomic_DNA"/>
</dbReference>
<dbReference type="Pfam" id="PF02353">
    <property type="entry name" value="CMAS"/>
    <property type="match status" value="1"/>
</dbReference>
<dbReference type="SUPFAM" id="SSF53335">
    <property type="entry name" value="S-adenosyl-L-methionine-dependent methyltransferases"/>
    <property type="match status" value="1"/>
</dbReference>
<gene>
    <name evidence="2" type="ORF">APR40_07275</name>
    <name evidence="1" type="ORF">BHS39_07280</name>
</gene>
<dbReference type="Proteomes" id="UP000176009">
    <property type="component" value="Unassembled WGS sequence"/>
</dbReference>
<dbReference type="Proteomes" id="UP000232533">
    <property type="component" value="Unassembled WGS sequence"/>
</dbReference>
<evidence type="ECO:0008006" key="5">
    <source>
        <dbReference type="Google" id="ProtNLM"/>
    </source>
</evidence>
<dbReference type="PANTHER" id="PTHR43667">
    <property type="entry name" value="CYCLOPROPANE-FATTY-ACYL-PHOSPHOLIPID SYNTHASE"/>
    <property type="match status" value="1"/>
</dbReference>
<dbReference type="RefSeq" id="WP_070052784.1">
    <property type="nucleotide sequence ID" value="NZ_FVZF01000010.1"/>
</dbReference>
<evidence type="ECO:0000313" key="1">
    <source>
        <dbReference type="EMBL" id="OEY73761.1"/>
    </source>
</evidence>
<dbReference type="AlphaFoldDB" id="A0A2N0U2J3"/>
<dbReference type="Gene3D" id="3.40.50.150">
    <property type="entry name" value="Vaccinia Virus protein VP39"/>
    <property type="match status" value="1"/>
</dbReference>
<comment type="caution">
    <text evidence="2">The sequence shown here is derived from an EMBL/GenBank/DDBJ whole genome shotgun (WGS) entry which is preliminary data.</text>
</comment>
<proteinExistence type="predicted"/>
<dbReference type="CDD" id="cd02440">
    <property type="entry name" value="AdoMet_MTases"/>
    <property type="match status" value="1"/>
</dbReference>
<name>A0A2N0U2J3_9FLAO</name>
<reference evidence="2 4" key="1">
    <citation type="submission" date="2015-10" db="EMBL/GenBank/DDBJ databases">
        <title>Draft genome sequence of Salegentibacter salinarum KCTC 12975.</title>
        <authorList>
            <person name="Lin W."/>
            <person name="Zheng Q."/>
        </authorList>
    </citation>
    <scope>NUCLEOTIDE SEQUENCE [LARGE SCALE GENOMIC DNA]</scope>
    <source>
        <strain evidence="2 4">KCTC 12974</strain>
    </source>
</reference>
<dbReference type="PANTHER" id="PTHR43667:SF2">
    <property type="entry name" value="FATTY ACID C-METHYL TRANSFERASE"/>
    <property type="match status" value="1"/>
</dbReference>
<dbReference type="InterPro" id="IPR029063">
    <property type="entry name" value="SAM-dependent_MTases_sf"/>
</dbReference>
<evidence type="ECO:0000313" key="3">
    <source>
        <dbReference type="Proteomes" id="UP000176009"/>
    </source>
</evidence>
<protein>
    <recommendedName>
        <fullName evidence="5">Cyclopropane-fatty-acyl-phospholipid synthase</fullName>
    </recommendedName>
</protein>
<sequence length="373" mass="43333">MTNSKKIVNDLLEKADITINGGNTFDLQVRNDKFYSLFLNKGSLGLAEGFFKEYWYCRDLTGLFHRLFFNKETQSYFSENFNMKLKVLKNKFPEDFEHRNYNSITKENLLTSILGNNLNTSSGYWQEVYSSNESQKQKFDLICKKLKIASGDKILDITPGWGGFAFYAASKYNVEVVALNPSNRQSKYINQTCKSLNVRVEKKDFFSVFEKFNKIVGWDLFDNTVNADFDRVQFKIDQLLYEEGISLLNIITGDNNGNDPWLNDHIFPSSILPSFVQKSNLIPTVLKLEDLQSFGLQYDITVVNWLLNLQNESDELKAEFPQDGLLLWEYYLSCLAASLRTKRIEVFEIVLTKLSYPFTYESVRLYQNHTYGK</sequence>